<proteinExistence type="predicted"/>
<gene>
    <name evidence="1" type="ORF">Fot_20601</name>
</gene>
<evidence type="ECO:0000313" key="2">
    <source>
        <dbReference type="Proteomes" id="UP001604277"/>
    </source>
</evidence>
<dbReference type="Proteomes" id="UP001604277">
    <property type="component" value="Unassembled WGS sequence"/>
</dbReference>
<reference evidence="2" key="1">
    <citation type="submission" date="2024-07" db="EMBL/GenBank/DDBJ databases">
        <title>Two chromosome-level genome assemblies of Korean endemic species Abeliophyllum distichum and Forsythia ovata (Oleaceae).</title>
        <authorList>
            <person name="Jang H."/>
        </authorList>
    </citation>
    <scope>NUCLEOTIDE SEQUENCE [LARGE SCALE GENOMIC DNA]</scope>
</reference>
<dbReference type="AlphaFoldDB" id="A0ABD1USG2"/>
<organism evidence="1 2">
    <name type="scientific">Forsythia ovata</name>
    <dbReference type="NCBI Taxonomy" id="205694"/>
    <lineage>
        <taxon>Eukaryota</taxon>
        <taxon>Viridiplantae</taxon>
        <taxon>Streptophyta</taxon>
        <taxon>Embryophyta</taxon>
        <taxon>Tracheophyta</taxon>
        <taxon>Spermatophyta</taxon>
        <taxon>Magnoliopsida</taxon>
        <taxon>eudicotyledons</taxon>
        <taxon>Gunneridae</taxon>
        <taxon>Pentapetalae</taxon>
        <taxon>asterids</taxon>
        <taxon>lamiids</taxon>
        <taxon>Lamiales</taxon>
        <taxon>Oleaceae</taxon>
        <taxon>Forsythieae</taxon>
        <taxon>Forsythia</taxon>
    </lineage>
</organism>
<evidence type="ECO:0000313" key="1">
    <source>
        <dbReference type="EMBL" id="KAL2528000.1"/>
    </source>
</evidence>
<name>A0ABD1USG2_9LAMI</name>
<sequence>MGKEDIEQNLSNINLFNIDQIDLTNGIVSKILSGEDSTILLFKQKQVSHRNKDILSFNCFRLSFTKFITDMPCRNLQREFCTPRKDIGKKYLLYYFFNKYGLSTGLTRKVTQHSFL</sequence>
<keyword evidence="2" id="KW-1185">Reference proteome</keyword>
<comment type="caution">
    <text evidence="1">The sequence shown here is derived from an EMBL/GenBank/DDBJ whole genome shotgun (WGS) entry which is preliminary data.</text>
</comment>
<dbReference type="EMBL" id="JBFOLJ010000006">
    <property type="protein sequence ID" value="KAL2528000.1"/>
    <property type="molecule type" value="Genomic_DNA"/>
</dbReference>
<accession>A0ABD1USG2</accession>
<protein>
    <submittedName>
        <fullName evidence="1">Uncharacterized protein</fullName>
    </submittedName>
</protein>